<dbReference type="EMBL" id="BJYX01000002">
    <property type="protein sequence ID" value="GEO28965.1"/>
    <property type="molecule type" value="Genomic_DNA"/>
</dbReference>
<comment type="caution">
    <text evidence="1">The sequence shown here is derived from an EMBL/GenBank/DDBJ whole genome shotgun (WGS) entry which is preliminary data.</text>
</comment>
<dbReference type="AlphaFoldDB" id="A0A512CXN2"/>
<name>A0A512CXN2_9MICO</name>
<organism evidence="1 2">
    <name type="scientific">Terrabacter aerolatus</name>
    <dbReference type="NCBI Taxonomy" id="422442"/>
    <lineage>
        <taxon>Bacteria</taxon>
        <taxon>Bacillati</taxon>
        <taxon>Actinomycetota</taxon>
        <taxon>Actinomycetes</taxon>
        <taxon>Micrococcales</taxon>
        <taxon>Intrasporangiaceae</taxon>
        <taxon>Terrabacter</taxon>
    </lineage>
</organism>
<dbReference type="Proteomes" id="UP000321534">
    <property type="component" value="Unassembled WGS sequence"/>
</dbReference>
<proteinExistence type="predicted"/>
<accession>A0A512CXN2</accession>
<sequence>MIASPAYVLGADVVAVGFGVDEVVDVDFLEEAPLDELDAVPVPVEVSVGCWPDESVADADEDPEPEPLLPDDLLVVVTVRVSAATRVVELREVL</sequence>
<reference evidence="1 2" key="1">
    <citation type="submission" date="2019-07" db="EMBL/GenBank/DDBJ databases">
        <title>Whole genome shotgun sequence of Terrabacter aerolatus NBRC 106305.</title>
        <authorList>
            <person name="Hosoyama A."/>
            <person name="Uohara A."/>
            <person name="Ohji S."/>
            <person name="Ichikawa N."/>
        </authorList>
    </citation>
    <scope>NUCLEOTIDE SEQUENCE [LARGE SCALE GENOMIC DNA]</scope>
    <source>
        <strain evidence="1 2">NBRC 106305</strain>
    </source>
</reference>
<evidence type="ECO:0000313" key="2">
    <source>
        <dbReference type="Proteomes" id="UP000321534"/>
    </source>
</evidence>
<evidence type="ECO:0000313" key="1">
    <source>
        <dbReference type="EMBL" id="GEO28965.1"/>
    </source>
</evidence>
<protein>
    <submittedName>
        <fullName evidence="1">Uncharacterized protein</fullName>
    </submittedName>
</protein>
<gene>
    <name evidence="1" type="ORF">TAE01_07750</name>
</gene>
<keyword evidence="2" id="KW-1185">Reference proteome</keyword>